<dbReference type="VEuPathDB" id="FungiDB:PCH_Pc18g06250"/>
<dbReference type="Proteomes" id="UP000000724">
    <property type="component" value="Contig Pc00c18"/>
</dbReference>
<sequence length="109" mass="12469">MAKMYSEKRKPDNRRISFVVARKRPEIVRESGCRAYLCGLMGVACREYEVCVGFGRDGVLGLGVELFLSGGLGILAEWSVRWVGRMAVWRGVVNHWKYNYVHYLHSWAG</sequence>
<dbReference type="AlphaFoldDB" id="B6HCM1"/>
<dbReference type="HOGENOM" id="CLU_2184837_0_0_1"/>
<dbReference type="EMBL" id="AM920433">
    <property type="protein sequence ID" value="CAP94849.1"/>
    <property type="molecule type" value="Genomic_DNA"/>
</dbReference>
<name>B6HCM1_PENRW</name>
<reference evidence="1 2" key="1">
    <citation type="journal article" date="2008" name="Nat. Biotechnol.">
        <title>Genome sequencing and analysis of the filamentous fungus Penicillium chrysogenum.</title>
        <authorList>
            <person name="van den Berg M.A."/>
            <person name="Albang R."/>
            <person name="Albermann K."/>
            <person name="Badger J.H."/>
            <person name="Daran J.-M."/>
            <person name="Driessen A.J.M."/>
            <person name="Garcia-Estrada C."/>
            <person name="Fedorova N.D."/>
            <person name="Harris D.M."/>
            <person name="Heijne W.H.M."/>
            <person name="Joardar V.S."/>
            <person name="Kiel J.A.K.W."/>
            <person name="Kovalchuk A."/>
            <person name="Martin J.F."/>
            <person name="Nierman W.C."/>
            <person name="Nijland J.G."/>
            <person name="Pronk J.T."/>
            <person name="Roubos J.A."/>
            <person name="van der Klei I.J."/>
            <person name="van Peij N.N.M.E."/>
            <person name="Veenhuis M."/>
            <person name="von Doehren H."/>
            <person name="Wagner C."/>
            <person name="Wortman J.R."/>
            <person name="Bovenberg R.A.L."/>
        </authorList>
    </citation>
    <scope>NUCLEOTIDE SEQUENCE [LARGE SCALE GENOMIC DNA]</scope>
    <source>
        <strain evidence="2">ATCC 28089 / DSM 1075 / NRRL 1951 / Wisconsin 54-1255</strain>
    </source>
</reference>
<organism evidence="1 2">
    <name type="scientific">Penicillium rubens (strain ATCC 28089 / DSM 1075 / NRRL 1951 / Wisconsin 54-1255)</name>
    <name type="common">Penicillium chrysogenum</name>
    <dbReference type="NCBI Taxonomy" id="500485"/>
    <lineage>
        <taxon>Eukaryota</taxon>
        <taxon>Fungi</taxon>
        <taxon>Dikarya</taxon>
        <taxon>Ascomycota</taxon>
        <taxon>Pezizomycotina</taxon>
        <taxon>Eurotiomycetes</taxon>
        <taxon>Eurotiomycetidae</taxon>
        <taxon>Eurotiales</taxon>
        <taxon>Aspergillaceae</taxon>
        <taxon>Penicillium</taxon>
        <taxon>Penicillium chrysogenum species complex</taxon>
    </lineage>
</organism>
<proteinExistence type="predicted"/>
<accession>B6HCM1</accession>
<evidence type="ECO:0000313" key="1">
    <source>
        <dbReference type="EMBL" id="CAP94849.1"/>
    </source>
</evidence>
<keyword evidence="2" id="KW-1185">Reference proteome</keyword>
<gene>
    <name evidence="1" type="ORF">Pc18g06250</name>
    <name evidence="1" type="ORF">PCH_Pc18g06250</name>
</gene>
<protein>
    <submittedName>
        <fullName evidence="1">Uncharacterized protein</fullName>
    </submittedName>
</protein>
<evidence type="ECO:0000313" key="2">
    <source>
        <dbReference type="Proteomes" id="UP000000724"/>
    </source>
</evidence>